<organism evidence="7 8">
    <name type="scientific">Rhizophagus irregularis (strain DAOM 197198w)</name>
    <name type="common">Glomus intraradices</name>
    <dbReference type="NCBI Taxonomy" id="1432141"/>
    <lineage>
        <taxon>Eukaryota</taxon>
        <taxon>Fungi</taxon>
        <taxon>Fungi incertae sedis</taxon>
        <taxon>Mucoromycota</taxon>
        <taxon>Glomeromycotina</taxon>
        <taxon>Glomeromycetes</taxon>
        <taxon>Glomerales</taxon>
        <taxon>Glomeraceae</taxon>
        <taxon>Rhizophagus</taxon>
    </lineage>
</organism>
<feature type="transmembrane region" description="Helical" evidence="5">
    <location>
        <begin position="592"/>
        <end position="612"/>
    </location>
</feature>
<keyword evidence="4" id="KW-0378">Hydrolase</keyword>
<dbReference type="InterPro" id="IPR019734">
    <property type="entry name" value="TPR_rpt"/>
</dbReference>
<comment type="similarity">
    <text evidence="1">Belongs to the patatin family.</text>
</comment>
<keyword evidence="5" id="KW-1133">Transmembrane helix</keyword>
<dbReference type="SUPFAM" id="SSF48452">
    <property type="entry name" value="TPR-like"/>
    <property type="match status" value="1"/>
</dbReference>
<reference evidence="7 8" key="1">
    <citation type="submission" date="2014-02" db="EMBL/GenBank/DDBJ databases">
        <title>Single nucleus genome sequencing reveals high similarity among nuclei of an endomycorrhizal fungus.</title>
        <authorList>
            <person name="Lin K."/>
            <person name="Geurts R."/>
            <person name="Zhang Z."/>
            <person name="Limpens E."/>
            <person name="Saunders D.G."/>
            <person name="Mu D."/>
            <person name="Pang E."/>
            <person name="Cao H."/>
            <person name="Cha H."/>
            <person name="Lin T."/>
            <person name="Zhou Q."/>
            <person name="Shang Y."/>
            <person name="Li Y."/>
            <person name="Ivanov S."/>
            <person name="Sharma T."/>
            <person name="Velzen R.V."/>
            <person name="Ruijter N.D."/>
            <person name="Aanen D.K."/>
            <person name="Win J."/>
            <person name="Kamoun S."/>
            <person name="Bisseling T."/>
            <person name="Huang S."/>
        </authorList>
    </citation>
    <scope>NUCLEOTIDE SEQUENCE [LARGE SCALE GENOMIC DNA]</scope>
    <source>
        <strain evidence="8">DAOM197198w</strain>
    </source>
</reference>
<dbReference type="GO" id="GO:0047372">
    <property type="term" value="F:monoacylglycerol lipase activity"/>
    <property type="evidence" value="ECO:0007669"/>
    <property type="project" value="TreeGrafter"/>
</dbReference>
<keyword evidence="2 4" id="KW-0443">Lipid metabolism</keyword>
<dbReference type="HOGENOM" id="CLU_006528_0_0_1"/>
<feature type="short sequence motif" description="DGA/G" evidence="4">
    <location>
        <begin position="1252"/>
        <end position="1254"/>
    </location>
</feature>
<feature type="domain" description="PNPLA" evidence="6">
    <location>
        <begin position="1063"/>
        <end position="1265"/>
    </location>
</feature>
<dbReference type="Gene3D" id="3.40.1090.10">
    <property type="entry name" value="Cytosolic phospholipase A2 catalytic domain"/>
    <property type="match status" value="1"/>
</dbReference>
<gene>
    <name evidence="7" type="ORF">RirG_096770</name>
</gene>
<dbReference type="InterPro" id="IPR002641">
    <property type="entry name" value="PNPLA_dom"/>
</dbReference>
<dbReference type="PANTHER" id="PTHR32176:SF92">
    <property type="entry name" value="XYLOSE ISOMERASE"/>
    <property type="match status" value="1"/>
</dbReference>
<evidence type="ECO:0000256" key="2">
    <source>
        <dbReference type="ARBA" id="ARBA00023098"/>
    </source>
</evidence>
<dbReference type="GO" id="GO:0046486">
    <property type="term" value="P:glycerolipid metabolic process"/>
    <property type="evidence" value="ECO:0007669"/>
    <property type="project" value="UniProtKB-ARBA"/>
</dbReference>
<dbReference type="STRING" id="1432141.A0A015L9Z0"/>
<name>A0A015L9Z0_RHIIW</name>
<evidence type="ECO:0000313" key="8">
    <source>
        <dbReference type="Proteomes" id="UP000022910"/>
    </source>
</evidence>
<feature type="active site" description="Proton acceptor" evidence="4">
    <location>
        <position position="1252"/>
    </location>
</feature>
<keyword evidence="8" id="KW-1185">Reference proteome</keyword>
<comment type="caution">
    <text evidence="7">The sequence shown here is derived from an EMBL/GenBank/DDBJ whole genome shotgun (WGS) entry which is preliminary data.</text>
</comment>
<sequence length="1389" mass="159552">MSIIQIENFFSEIENSIELELQDKTLNQPEIEKKFKEGKELIDKLEEDDEERHGLFRYKYHITYANYLKVSGEVDKASKQEKLAKKFKNFSEKPEIIDTYRTESRLFVGATLGNIHQASNQEEEDIHEAVEKELREIKDILDDNVIEFFRNTFQQFNSLPKSFEDYKNIVEYEIILRRIADNPINESLIYLENSQINDTSKDQKSKINKVNKQQMISSLEELKSLASKVAYLKRLDFIYHVLNSPNKKEILFSNTLFTKEEINKRFKDIALYFHSDKTNRFNTPIWLQENHRNLGDELFNFALEFKESLLDDLEGISQNEGYLTFHEKKANDLWKIAIDYRNASKGQWDKLKVLNKDDVEELSPDKLKISCMDNGMLAYQEYRAACKFVDKSKQLKKQVQLRGNMALCLYISNKFVEAQLYALSAIQLQLKNSQNITQQEFIETKKIFDKVKGGDPTTDTTEGNTSVNTKETFDLDTEIKLKDKSDNAMALVKTVDQGISFFERKAIQDAINNDMAKISIGLMLKADQNLVRYQVPKEVILHAKERAVKHKVAGGAATGGAVVVGTSVTVTACLDIYEAVAIIGVTSVGGPLALVGGLLALGLGIWAGVNLWKRGNRLREVPEIRENLNKIMVETIGAYNKGEYQEVIKALSEEYNKKTKDSLLKLTNREDFIKADELIETLLRYGFRSDGIAYLLNLLGEVLSSGKVKVEGKTNKELKIFAMSVYNGALSEKLVDDAKKLDDRIRELRKGRIVSTFNKIKDYVLLKEYSDIAQEHKDDAEKMPFQSRLEEMRNITKINRAIFDILDAGEDEIERAIKTIKEVQDSIDNNYQFVNSAKWRYEVLEDLLWVISGKESSAESSEESPKLSLITYVDNKYISYLSQQLKQASSNQEKLRLNNSIAACYEQLAEKEDIINRLNGLRHWKATQKHYEKAREIDPENLDAALGFAKCLLKLSKYTQVIQLLNICPNITSLSEYWYFRSIAYQKKADYKNAKENIIEALKLDNKNKLADEQRSLLKKISEEITIEWRINRYEKEGKDTKYDDVDYFKSSHSNESPTYNILSIDGGGVCGILPALWLSEIEYRTHRPISHLFNMIAGTSAGGIIAAGLSVPSWKKLYDSKKNPYYECSDSEPKFSASKLLNLYQDRAKDLFITTSNNNLWSFFKPKYTEQDRSSLFSEYFGKVRLNQALTELVIPAVDENNLAQTHFFTRYDDRSYDSKEDTFFDTVMATTAAPTLFPPYKIKDRGIFLDGALHLNNPTIAAYEKAIQYNAEKEKISVLSLGTGSYVPDPLNPDLYRGSLFWARNLHKVILPQQEGNADSLMYSLLGNRYQRWQVWLEEPIELDDCESISYLLELGHQYIEELDSSDDNPINKLVESFEKGFANKVL</sequence>
<dbReference type="GO" id="GO:0016042">
    <property type="term" value="P:lipid catabolic process"/>
    <property type="evidence" value="ECO:0007669"/>
    <property type="project" value="UniProtKB-UniRule"/>
</dbReference>
<dbReference type="SMART" id="SM00028">
    <property type="entry name" value="TPR"/>
    <property type="match status" value="2"/>
</dbReference>
<proteinExistence type="inferred from homology"/>
<dbReference type="CDD" id="cd07199">
    <property type="entry name" value="Pat17_PNPLA8_PNPLA9_like"/>
    <property type="match status" value="1"/>
</dbReference>
<dbReference type="PANTHER" id="PTHR32176">
    <property type="entry name" value="XYLOSE ISOMERASE"/>
    <property type="match status" value="1"/>
</dbReference>
<feature type="short sequence motif" description="GXSXG" evidence="4">
    <location>
        <begin position="1099"/>
        <end position="1103"/>
    </location>
</feature>
<dbReference type="PROSITE" id="PS50005">
    <property type="entry name" value="TPR"/>
    <property type="match status" value="1"/>
</dbReference>
<evidence type="ECO:0000256" key="5">
    <source>
        <dbReference type="SAM" id="Phobius"/>
    </source>
</evidence>
<feature type="repeat" description="TPR" evidence="3">
    <location>
        <begin position="975"/>
        <end position="1008"/>
    </location>
</feature>
<dbReference type="SUPFAM" id="SSF52151">
    <property type="entry name" value="FabD/lysophospholipase-like"/>
    <property type="match status" value="1"/>
</dbReference>
<evidence type="ECO:0000256" key="3">
    <source>
        <dbReference type="PROSITE-ProRule" id="PRU00339"/>
    </source>
</evidence>
<keyword evidence="5" id="KW-0472">Membrane</keyword>
<evidence type="ECO:0000259" key="6">
    <source>
        <dbReference type="PROSITE" id="PS51635"/>
    </source>
</evidence>
<dbReference type="Proteomes" id="UP000022910">
    <property type="component" value="Unassembled WGS sequence"/>
</dbReference>
<evidence type="ECO:0000256" key="4">
    <source>
        <dbReference type="PROSITE-ProRule" id="PRU01161"/>
    </source>
</evidence>
<keyword evidence="3" id="KW-0802">TPR repeat</keyword>
<dbReference type="Gene3D" id="1.25.40.10">
    <property type="entry name" value="Tetratricopeptide repeat domain"/>
    <property type="match status" value="1"/>
</dbReference>
<dbReference type="Pfam" id="PF01734">
    <property type="entry name" value="Patatin"/>
    <property type="match status" value="1"/>
</dbReference>
<dbReference type="PROSITE" id="PS51635">
    <property type="entry name" value="PNPLA"/>
    <property type="match status" value="1"/>
</dbReference>
<dbReference type="InterPro" id="IPR016035">
    <property type="entry name" value="Acyl_Trfase/lysoPLipase"/>
</dbReference>
<protein>
    <recommendedName>
        <fullName evidence="6">PNPLA domain-containing protein</fullName>
    </recommendedName>
</protein>
<dbReference type="SMR" id="A0A015L9Z0"/>
<accession>A0A015L9Z0</accession>
<dbReference type="EMBL" id="JEMT01016871">
    <property type="protein sequence ID" value="EXX69371.1"/>
    <property type="molecule type" value="Genomic_DNA"/>
</dbReference>
<dbReference type="InterPro" id="IPR011990">
    <property type="entry name" value="TPR-like_helical_dom_sf"/>
</dbReference>
<feature type="short sequence motif" description="GXGXXG" evidence="4">
    <location>
        <begin position="1067"/>
        <end position="1072"/>
    </location>
</feature>
<keyword evidence="4" id="KW-0442">Lipid degradation</keyword>
<evidence type="ECO:0000313" key="7">
    <source>
        <dbReference type="EMBL" id="EXX69371.1"/>
    </source>
</evidence>
<dbReference type="GO" id="GO:0004620">
    <property type="term" value="F:phospholipase activity"/>
    <property type="evidence" value="ECO:0007669"/>
    <property type="project" value="TreeGrafter"/>
</dbReference>
<dbReference type="OrthoDB" id="1658288at2759"/>
<evidence type="ECO:0000256" key="1">
    <source>
        <dbReference type="ARBA" id="ARBA00010240"/>
    </source>
</evidence>
<keyword evidence="5" id="KW-0812">Transmembrane</keyword>
<feature type="active site" description="Nucleophile" evidence="4">
    <location>
        <position position="1101"/>
    </location>
</feature>